<proteinExistence type="predicted"/>
<keyword evidence="1" id="KW-0812">Transmembrane</keyword>
<evidence type="ECO:0000313" key="3">
    <source>
        <dbReference type="Proteomes" id="UP000531231"/>
    </source>
</evidence>
<accession>A0A7W8AJM1</accession>
<name>A0A7W8AJM1_9HYPH</name>
<evidence type="ECO:0000313" key="2">
    <source>
        <dbReference type="EMBL" id="MBB5091445.1"/>
    </source>
</evidence>
<keyword evidence="1" id="KW-1133">Transmembrane helix</keyword>
<keyword evidence="1" id="KW-0472">Membrane</keyword>
<evidence type="ECO:0000256" key="1">
    <source>
        <dbReference type="SAM" id="Phobius"/>
    </source>
</evidence>
<organism evidence="2 3">
    <name type="scientific">Pseudochrobactrum saccharolyticum</name>
    <dbReference type="NCBI Taxonomy" id="354352"/>
    <lineage>
        <taxon>Bacteria</taxon>
        <taxon>Pseudomonadati</taxon>
        <taxon>Pseudomonadota</taxon>
        <taxon>Alphaproteobacteria</taxon>
        <taxon>Hyphomicrobiales</taxon>
        <taxon>Brucellaceae</taxon>
        <taxon>Pseudochrobactrum</taxon>
    </lineage>
</organism>
<comment type="caution">
    <text evidence="2">The sequence shown here is derived from an EMBL/GenBank/DDBJ whole genome shotgun (WGS) entry which is preliminary data.</text>
</comment>
<reference evidence="2 3" key="1">
    <citation type="submission" date="2020-08" db="EMBL/GenBank/DDBJ databases">
        <title>Genomic Encyclopedia of Type Strains, Phase IV (KMG-IV): sequencing the most valuable type-strain genomes for metagenomic binning, comparative biology and taxonomic classification.</title>
        <authorList>
            <person name="Goeker M."/>
        </authorList>
    </citation>
    <scope>NUCLEOTIDE SEQUENCE [LARGE SCALE GENOMIC DNA]</scope>
    <source>
        <strain evidence="2 3">DSM 25620</strain>
    </source>
</reference>
<feature type="transmembrane region" description="Helical" evidence="1">
    <location>
        <begin position="25"/>
        <end position="45"/>
    </location>
</feature>
<keyword evidence="3" id="KW-1185">Reference proteome</keyword>
<protein>
    <submittedName>
        <fullName evidence="2">Membrane-anchored protein YejM (Alkaline phosphatase superfamily)</fullName>
    </submittedName>
</protein>
<gene>
    <name evidence="2" type="ORF">HNQ68_001986</name>
</gene>
<dbReference type="RefSeq" id="WP_170265251.1">
    <property type="nucleotide sequence ID" value="NZ_JACHIL010000003.1"/>
</dbReference>
<dbReference type="EMBL" id="JACHIL010000003">
    <property type="protein sequence ID" value="MBB5091445.1"/>
    <property type="molecule type" value="Genomic_DNA"/>
</dbReference>
<sequence>MEHSSFASVVLIGGSKMDGQEYISVYYLLISILVIAVFMLVFSMWQMRKNCWRDKDKK</sequence>
<dbReference type="Proteomes" id="UP000531231">
    <property type="component" value="Unassembled WGS sequence"/>
</dbReference>
<dbReference type="AlphaFoldDB" id="A0A7W8AJM1"/>